<comment type="caution">
    <text evidence="8">The sequence shown here is derived from an EMBL/GenBank/DDBJ whole genome shotgun (WGS) entry which is preliminary data.</text>
</comment>
<protein>
    <recommendedName>
        <fullName evidence="7">Glucose-6-phosphate isomerase</fullName>
        <ecNumber evidence="7">5.3.1.9</ecNumber>
    </recommendedName>
</protein>
<dbReference type="EMBL" id="SLXO01000002">
    <property type="protein sequence ID" value="TCP37761.1"/>
    <property type="molecule type" value="Genomic_DNA"/>
</dbReference>
<dbReference type="Pfam" id="PF00342">
    <property type="entry name" value="PGI"/>
    <property type="match status" value="1"/>
</dbReference>
<keyword evidence="5 7" id="KW-0413">Isomerase</keyword>
<dbReference type="GO" id="GO:0006096">
    <property type="term" value="P:glycolytic process"/>
    <property type="evidence" value="ECO:0007669"/>
    <property type="project" value="UniProtKB-UniPathway"/>
</dbReference>
<evidence type="ECO:0000256" key="6">
    <source>
        <dbReference type="ARBA" id="ARBA00029321"/>
    </source>
</evidence>
<comment type="pathway">
    <text evidence="1 7">Carbohydrate degradation; glycolysis; D-glyceraldehyde 3-phosphate and glycerone phosphate from D-glucose: step 2/4.</text>
</comment>
<dbReference type="UniPathway" id="UPA00109">
    <property type="reaction ID" value="UER00181"/>
</dbReference>
<dbReference type="PROSITE" id="PS51463">
    <property type="entry name" value="P_GLUCOSE_ISOMERASE_3"/>
    <property type="match status" value="1"/>
</dbReference>
<evidence type="ECO:0000256" key="4">
    <source>
        <dbReference type="ARBA" id="ARBA00023152"/>
    </source>
</evidence>
<dbReference type="GO" id="GO:0051156">
    <property type="term" value="P:glucose 6-phosphate metabolic process"/>
    <property type="evidence" value="ECO:0007669"/>
    <property type="project" value="TreeGrafter"/>
</dbReference>
<organism evidence="8 9">
    <name type="scientific">Rhodothalassium salexigens DSM 2132</name>
    <dbReference type="NCBI Taxonomy" id="1188247"/>
    <lineage>
        <taxon>Bacteria</taxon>
        <taxon>Pseudomonadati</taxon>
        <taxon>Pseudomonadota</taxon>
        <taxon>Alphaproteobacteria</taxon>
        <taxon>Rhodothalassiales</taxon>
        <taxon>Rhodothalassiaceae</taxon>
        <taxon>Rhodothalassium</taxon>
    </lineage>
</organism>
<dbReference type="SUPFAM" id="SSF53697">
    <property type="entry name" value="SIS domain"/>
    <property type="match status" value="1"/>
</dbReference>
<dbReference type="RefSeq" id="WP_165878686.1">
    <property type="nucleotide sequence ID" value="NZ_JACIGF010000002.1"/>
</dbReference>
<dbReference type="InterPro" id="IPR018189">
    <property type="entry name" value="Phosphoglucose_isomerase_CS"/>
</dbReference>
<dbReference type="InterPro" id="IPR035476">
    <property type="entry name" value="SIS_PGI_1"/>
</dbReference>
<dbReference type="AlphaFoldDB" id="A0A4R2PUB8"/>
<dbReference type="GO" id="GO:0006094">
    <property type="term" value="P:gluconeogenesis"/>
    <property type="evidence" value="ECO:0007669"/>
    <property type="project" value="UniProtKB-KW"/>
</dbReference>
<comment type="catalytic activity">
    <reaction evidence="6 7">
        <text>alpha-D-glucose 6-phosphate = beta-D-fructose 6-phosphate</text>
        <dbReference type="Rhea" id="RHEA:11816"/>
        <dbReference type="ChEBI" id="CHEBI:57634"/>
        <dbReference type="ChEBI" id="CHEBI:58225"/>
        <dbReference type="EC" id="5.3.1.9"/>
    </reaction>
</comment>
<dbReference type="GO" id="GO:0097367">
    <property type="term" value="F:carbohydrate derivative binding"/>
    <property type="evidence" value="ECO:0007669"/>
    <property type="project" value="InterPro"/>
</dbReference>
<keyword evidence="3 7" id="KW-0312">Gluconeogenesis</keyword>
<dbReference type="InterPro" id="IPR001672">
    <property type="entry name" value="G6P_Isomerase"/>
</dbReference>
<name>A0A4R2PUB8_RHOSA</name>
<dbReference type="GO" id="GO:0048029">
    <property type="term" value="F:monosaccharide binding"/>
    <property type="evidence" value="ECO:0007669"/>
    <property type="project" value="TreeGrafter"/>
</dbReference>
<dbReference type="GO" id="GO:0005829">
    <property type="term" value="C:cytosol"/>
    <property type="evidence" value="ECO:0007669"/>
    <property type="project" value="TreeGrafter"/>
</dbReference>
<dbReference type="Proteomes" id="UP000295399">
    <property type="component" value="Unassembled WGS sequence"/>
</dbReference>
<evidence type="ECO:0000256" key="2">
    <source>
        <dbReference type="ARBA" id="ARBA00006604"/>
    </source>
</evidence>
<keyword evidence="4 7" id="KW-0324">Glycolysis</keyword>
<evidence type="ECO:0000313" key="8">
    <source>
        <dbReference type="EMBL" id="TCP37761.1"/>
    </source>
</evidence>
<evidence type="ECO:0000313" key="9">
    <source>
        <dbReference type="Proteomes" id="UP000295399"/>
    </source>
</evidence>
<dbReference type="PANTHER" id="PTHR11469">
    <property type="entry name" value="GLUCOSE-6-PHOSPHATE ISOMERASE"/>
    <property type="match status" value="1"/>
</dbReference>
<dbReference type="GO" id="GO:0004347">
    <property type="term" value="F:glucose-6-phosphate isomerase activity"/>
    <property type="evidence" value="ECO:0007669"/>
    <property type="project" value="UniProtKB-EC"/>
</dbReference>
<dbReference type="FunCoup" id="A0A4R2PUB8">
    <property type="interactions" value="508"/>
</dbReference>
<sequence>MLYRQTIRWARAAELALAIDAGRERAQEALDALRRQRDDDRRPYLCLPARTDDLPAIEARAEAIRASGVGDVVVLGTGGSSLGTRALLALDGPTLGASSGLRVHVPDNLGATLMDAVLRDLDPARTHFIAVSKSGGTAETVAQTLTAFEAVSAALGPTRAAQAFTLVSEPGGSPLRRLAGQWGVATLDHDPDLGGRYSVMSVVGALPALLAGFDIAALRRGAGRVVDQALAPGADPAHVPAAEAAVLGHVAGEAAGAAIAVLLAYDDRLAPFTRWWAQLWAESLGKRGLGSTPVAALGPVDQHSQLQLYLDGPGDKLISLVKPVTAGTGPRVAPALTAGAGEGRLDYLSGRTIGDLVDAEADATAEALVRRGRPVRVLTIDRVDAETLGALMMHFMLETVITAHLIAVDPFDQPAVEEGKQLTRAALRGTGDALAAAVPAGLVSDLGVSAT</sequence>
<proteinExistence type="inferred from homology"/>
<evidence type="ECO:0000256" key="3">
    <source>
        <dbReference type="ARBA" id="ARBA00022432"/>
    </source>
</evidence>
<dbReference type="CDD" id="cd05015">
    <property type="entry name" value="SIS_PGI_1"/>
    <property type="match status" value="1"/>
</dbReference>
<dbReference type="PRINTS" id="PR00662">
    <property type="entry name" value="G6PISOMERASE"/>
</dbReference>
<dbReference type="EC" id="5.3.1.9" evidence="7"/>
<dbReference type="InParanoid" id="A0A4R2PUB8"/>
<reference evidence="8 9" key="1">
    <citation type="submission" date="2019-03" db="EMBL/GenBank/DDBJ databases">
        <title>Genomic Encyclopedia of Type Strains, Phase IV (KMG-IV): sequencing the most valuable type-strain genomes for metagenomic binning, comparative biology and taxonomic classification.</title>
        <authorList>
            <person name="Goeker M."/>
        </authorList>
    </citation>
    <scope>NUCLEOTIDE SEQUENCE [LARGE SCALE GENOMIC DNA]</scope>
    <source>
        <strain evidence="8 9">DSM 2132</strain>
    </source>
</reference>
<dbReference type="PROSITE" id="PS00174">
    <property type="entry name" value="P_GLUCOSE_ISOMERASE_2"/>
    <property type="match status" value="1"/>
</dbReference>
<dbReference type="InterPro" id="IPR046348">
    <property type="entry name" value="SIS_dom_sf"/>
</dbReference>
<comment type="similarity">
    <text evidence="2 7">Belongs to the GPI family.</text>
</comment>
<keyword evidence="9" id="KW-1185">Reference proteome</keyword>
<evidence type="ECO:0000256" key="1">
    <source>
        <dbReference type="ARBA" id="ARBA00004926"/>
    </source>
</evidence>
<evidence type="ECO:0000256" key="7">
    <source>
        <dbReference type="RuleBase" id="RU000612"/>
    </source>
</evidence>
<evidence type="ECO:0000256" key="5">
    <source>
        <dbReference type="ARBA" id="ARBA00023235"/>
    </source>
</evidence>
<dbReference type="Gene3D" id="3.40.50.10490">
    <property type="entry name" value="Glucose-6-phosphate isomerase like protein, domain 1"/>
    <property type="match status" value="2"/>
</dbReference>
<accession>A0A4R2PUB8</accession>
<dbReference type="PANTHER" id="PTHR11469:SF1">
    <property type="entry name" value="GLUCOSE-6-PHOSPHATE ISOMERASE"/>
    <property type="match status" value="1"/>
</dbReference>
<gene>
    <name evidence="8" type="ORF">EV659_102168</name>
</gene>